<dbReference type="GO" id="GO:0008270">
    <property type="term" value="F:zinc ion binding"/>
    <property type="evidence" value="ECO:0007669"/>
    <property type="project" value="InterPro"/>
</dbReference>
<dbReference type="Proteomes" id="UP001056384">
    <property type="component" value="Chromosome 1"/>
</dbReference>
<evidence type="ECO:0000256" key="4">
    <source>
        <dbReference type="SAM" id="MobiDB-lite"/>
    </source>
</evidence>
<evidence type="ECO:0000313" key="6">
    <source>
        <dbReference type="EMBL" id="USW47534.1"/>
    </source>
</evidence>
<dbReference type="PANTHER" id="PTHR47424">
    <property type="entry name" value="REGULATORY PROTEIN GAL4"/>
    <property type="match status" value="1"/>
</dbReference>
<dbReference type="SMART" id="SM00906">
    <property type="entry name" value="Fungal_trans"/>
    <property type="match status" value="1"/>
</dbReference>
<evidence type="ECO:0000313" key="7">
    <source>
        <dbReference type="Proteomes" id="UP001056384"/>
    </source>
</evidence>
<feature type="compositionally biased region" description="Basic and acidic residues" evidence="4">
    <location>
        <begin position="34"/>
        <end position="50"/>
    </location>
</feature>
<dbReference type="GO" id="GO:0000435">
    <property type="term" value="P:positive regulation of transcription from RNA polymerase II promoter by galactose"/>
    <property type="evidence" value="ECO:0007669"/>
    <property type="project" value="TreeGrafter"/>
</dbReference>
<dbReference type="GO" id="GO:0005634">
    <property type="term" value="C:nucleus"/>
    <property type="evidence" value="ECO:0007669"/>
    <property type="project" value="TreeGrafter"/>
</dbReference>
<gene>
    <name evidence="6" type="ORF">Slin15195_G008530</name>
</gene>
<organism evidence="6 7">
    <name type="scientific">Septoria linicola</name>
    <dbReference type="NCBI Taxonomy" id="215465"/>
    <lineage>
        <taxon>Eukaryota</taxon>
        <taxon>Fungi</taxon>
        <taxon>Dikarya</taxon>
        <taxon>Ascomycota</taxon>
        <taxon>Pezizomycotina</taxon>
        <taxon>Dothideomycetes</taxon>
        <taxon>Dothideomycetidae</taxon>
        <taxon>Mycosphaerellales</taxon>
        <taxon>Mycosphaerellaceae</taxon>
        <taxon>Septoria</taxon>
    </lineage>
</organism>
<feature type="region of interest" description="Disordered" evidence="4">
    <location>
        <begin position="21"/>
        <end position="59"/>
    </location>
</feature>
<evidence type="ECO:0000259" key="5">
    <source>
        <dbReference type="SMART" id="SM00906"/>
    </source>
</evidence>
<dbReference type="GO" id="GO:0000981">
    <property type="term" value="F:DNA-binding transcription factor activity, RNA polymerase II-specific"/>
    <property type="evidence" value="ECO:0007669"/>
    <property type="project" value="TreeGrafter"/>
</dbReference>
<proteinExistence type="predicted"/>
<dbReference type="AlphaFoldDB" id="A0A9Q9EF28"/>
<dbReference type="Pfam" id="PF04082">
    <property type="entry name" value="Fungal_trans"/>
    <property type="match status" value="1"/>
</dbReference>
<keyword evidence="7" id="KW-1185">Reference proteome</keyword>
<name>A0A9Q9EF28_9PEZI</name>
<feature type="domain" description="Xylanolytic transcriptional activator regulatory" evidence="5">
    <location>
        <begin position="293"/>
        <end position="366"/>
    </location>
</feature>
<evidence type="ECO:0000256" key="1">
    <source>
        <dbReference type="ARBA" id="ARBA00023015"/>
    </source>
</evidence>
<dbReference type="GO" id="GO:0000978">
    <property type="term" value="F:RNA polymerase II cis-regulatory region sequence-specific DNA binding"/>
    <property type="evidence" value="ECO:0007669"/>
    <property type="project" value="TreeGrafter"/>
</dbReference>
<dbReference type="InterPro" id="IPR007219">
    <property type="entry name" value="XnlR_reg_dom"/>
</dbReference>
<keyword evidence="3" id="KW-0539">Nucleus</keyword>
<evidence type="ECO:0000256" key="3">
    <source>
        <dbReference type="ARBA" id="ARBA00023242"/>
    </source>
</evidence>
<sequence>MVEEKLRQAELRLRQAEQRARIAESKLQDSSQETSRHLNEAQFLHDEDNAKTPTQDSRAINQRGFYVTIEQVSRASAYQIEEPPARAEDFSWNEREAMQSPQSHGQSDQVYDSNVDGMASLSVEDKGAGYLGVASGAAMLKLLLPEPVARTHDEISLGSVGLNATSSAYHGWVPTPIFWERQIGMINLDEAIDAYFAVYQKAYPIVHEPTFRAQYARAIGRPDGDSWNALAYIVAAIGMFSTATCNTSQDLDLFEAAKSNISIASLESGNLTLVQTLSLMANYLQKRNQPNSGYNYLGLALHMALSLGLHKEFKNWHITPLEMEVRRRTWWTLFVFFSGAMVTFSRPPSWPTHGVEVALPTAGDDISAVSSQARFHLATNDIFARLISRDFPSATELLRLDDEQLECWRSSWSDISSAKSNDTELNRLIMELRYRNFRIIMYRFHLIKHMLHSSDIGDPATQQVIDRCLFEARNSIAAVHAYWSALGLGERHRMASWYCLYFIFQAALIPIICSRANPSSPQASEWGAQLHSVLSVIDSMKHNNPASLKCYQFIVRLCGDFLGINNAPAGGTYQPAQESPETQLPGLHGMLWPGAENDTFVPDDTWTTFLRDMASESPSEQTLGSYGIV</sequence>
<dbReference type="EMBL" id="CP099418">
    <property type="protein sequence ID" value="USW47534.1"/>
    <property type="molecule type" value="Genomic_DNA"/>
</dbReference>
<protein>
    <recommendedName>
        <fullName evidence="5">Xylanolytic transcriptional activator regulatory domain-containing protein</fullName>
    </recommendedName>
</protein>
<dbReference type="GO" id="GO:0006351">
    <property type="term" value="P:DNA-templated transcription"/>
    <property type="evidence" value="ECO:0007669"/>
    <property type="project" value="InterPro"/>
</dbReference>
<dbReference type="InterPro" id="IPR051127">
    <property type="entry name" value="Fungal_SecMet_Regulators"/>
</dbReference>
<evidence type="ECO:0000256" key="2">
    <source>
        <dbReference type="ARBA" id="ARBA00023163"/>
    </source>
</evidence>
<reference evidence="6" key="1">
    <citation type="submission" date="2022-06" db="EMBL/GenBank/DDBJ databases">
        <title>Complete genome sequences of two strains of the flax pathogen Septoria linicola.</title>
        <authorList>
            <person name="Lapalu N."/>
            <person name="Simon A."/>
            <person name="Demenou B."/>
            <person name="Paumier D."/>
            <person name="Guillot M.-P."/>
            <person name="Gout L."/>
            <person name="Valade R."/>
        </authorList>
    </citation>
    <scope>NUCLEOTIDE SEQUENCE</scope>
    <source>
        <strain evidence="6">SE15195</strain>
    </source>
</reference>
<dbReference type="CDD" id="cd12148">
    <property type="entry name" value="fungal_TF_MHR"/>
    <property type="match status" value="1"/>
</dbReference>
<dbReference type="PANTHER" id="PTHR47424:SF2">
    <property type="entry name" value="TRANSCRIPTION FACTOR DOMAIN-CONTAINING PROTEIN-RELATED"/>
    <property type="match status" value="1"/>
</dbReference>
<dbReference type="OrthoDB" id="3627416at2759"/>
<keyword evidence="2" id="KW-0804">Transcription</keyword>
<keyword evidence="1" id="KW-0805">Transcription regulation</keyword>
<accession>A0A9Q9EF28</accession>